<name>A0A4C1U623_EUMVA</name>
<gene>
    <name evidence="1" type="ORF">EVAR_16270_1</name>
</gene>
<evidence type="ECO:0000313" key="2">
    <source>
        <dbReference type="Proteomes" id="UP000299102"/>
    </source>
</evidence>
<dbReference type="Proteomes" id="UP000299102">
    <property type="component" value="Unassembled WGS sequence"/>
</dbReference>
<comment type="caution">
    <text evidence="1">The sequence shown here is derived from an EMBL/GenBank/DDBJ whole genome shotgun (WGS) entry which is preliminary data.</text>
</comment>
<reference evidence="1 2" key="1">
    <citation type="journal article" date="2019" name="Commun. Biol.">
        <title>The bagworm genome reveals a unique fibroin gene that provides high tensile strength.</title>
        <authorList>
            <person name="Kono N."/>
            <person name="Nakamura H."/>
            <person name="Ohtoshi R."/>
            <person name="Tomita M."/>
            <person name="Numata K."/>
            <person name="Arakawa K."/>
        </authorList>
    </citation>
    <scope>NUCLEOTIDE SEQUENCE [LARGE SCALE GENOMIC DNA]</scope>
</reference>
<evidence type="ECO:0000313" key="1">
    <source>
        <dbReference type="EMBL" id="GBP21720.1"/>
    </source>
</evidence>
<proteinExistence type="predicted"/>
<organism evidence="1 2">
    <name type="scientific">Eumeta variegata</name>
    <name type="common">Bagworm moth</name>
    <name type="synonym">Eumeta japonica</name>
    <dbReference type="NCBI Taxonomy" id="151549"/>
    <lineage>
        <taxon>Eukaryota</taxon>
        <taxon>Metazoa</taxon>
        <taxon>Ecdysozoa</taxon>
        <taxon>Arthropoda</taxon>
        <taxon>Hexapoda</taxon>
        <taxon>Insecta</taxon>
        <taxon>Pterygota</taxon>
        <taxon>Neoptera</taxon>
        <taxon>Endopterygota</taxon>
        <taxon>Lepidoptera</taxon>
        <taxon>Glossata</taxon>
        <taxon>Ditrysia</taxon>
        <taxon>Tineoidea</taxon>
        <taxon>Psychidae</taxon>
        <taxon>Oiketicinae</taxon>
        <taxon>Eumeta</taxon>
    </lineage>
</organism>
<dbReference type="AlphaFoldDB" id="A0A4C1U623"/>
<accession>A0A4C1U623</accession>
<sequence>MHVVYLLQASASVSNECRPIFQRKREREKERYTKVESRREKERKKTKIRLWRNKPVREGKKSSRFIAHGSLGTRALCFALAKGGFFKARTKIKRTESHERTPRGKDILYLKAASASRPFIIRGLVDRGPKYFTGENWRLKLRTPIISSDWPNPRGTDAELEMARHEAFARVWA</sequence>
<protein>
    <submittedName>
        <fullName evidence="1">Uncharacterized protein</fullName>
    </submittedName>
</protein>
<keyword evidence="2" id="KW-1185">Reference proteome</keyword>
<dbReference type="EMBL" id="BGZK01000131">
    <property type="protein sequence ID" value="GBP21720.1"/>
    <property type="molecule type" value="Genomic_DNA"/>
</dbReference>